<evidence type="ECO:0000313" key="5">
    <source>
        <dbReference type="EMBL" id="AGW13151.1"/>
    </source>
</evidence>
<dbReference type="PANTHER" id="PTHR43140">
    <property type="entry name" value="TYPE-1 RESTRICTION ENZYME ECOKI SPECIFICITY PROTEIN"/>
    <property type="match status" value="1"/>
</dbReference>
<dbReference type="PATRIC" id="fig|1121448.10.peg.1296"/>
<sequence>MPSGTYTPYPRYKDSGVEWLGDVPEGWEVKRLRFISRINPLASELQDFSPEDEVSFVPMECVCEYGGLRLEQTKPMDEIGSGYTYFRDGDVVFAKITPCFENGKGTLAEGLVNGVAFGTTELHVIRPDDTLEKRFLFYLTICDNFRKIGESEMYGAGGQKRVPTDFVQNFPVPLPPLPEQAAIAAFLDRETARLDALVARKRRLIELLQEKRAAVISHAVTRGLDPAAPIKDSGVDWLGEVPAHWEVKRLAYLAEMSGGMTPDKSNETFWEGDIPWLTPKDMKRPVIDDTEDKITHVALTATGIKLYDAGHVFIVVRGMILAHTFPVCINSVETTVNQDVKALNVLRYFIPQYFAFMLQGIDKALLALVEEAAHGTRCLRTEVWHDFYVAFPDKDEQLKIVSELEKHITRIDALITKINTAITTLQEYRTALITAAVTGKIDVREEGAC</sequence>
<organism evidence="5 6">
    <name type="scientific">Megalodesulfovibrio gigas (strain ATCC 19364 / DSM 1382 / NCIMB 9332 / VKM B-1759)</name>
    <name type="common">Desulfovibrio gigas</name>
    <dbReference type="NCBI Taxonomy" id="1121448"/>
    <lineage>
        <taxon>Bacteria</taxon>
        <taxon>Pseudomonadati</taxon>
        <taxon>Thermodesulfobacteriota</taxon>
        <taxon>Desulfovibrionia</taxon>
        <taxon>Desulfovibrionales</taxon>
        <taxon>Desulfovibrionaceae</taxon>
        <taxon>Megalodesulfovibrio</taxon>
    </lineage>
</organism>
<dbReference type="PANTHER" id="PTHR43140:SF1">
    <property type="entry name" value="TYPE I RESTRICTION ENZYME ECOKI SPECIFICITY SUBUNIT"/>
    <property type="match status" value="1"/>
</dbReference>
<dbReference type="Gene3D" id="3.90.220.20">
    <property type="entry name" value="DNA methylase specificity domains"/>
    <property type="match status" value="2"/>
</dbReference>
<evidence type="ECO:0000256" key="2">
    <source>
        <dbReference type="ARBA" id="ARBA00022747"/>
    </source>
</evidence>
<feature type="domain" description="Type I restriction modification DNA specificity" evidence="4">
    <location>
        <begin position="105"/>
        <end position="202"/>
    </location>
</feature>
<dbReference type="Gene3D" id="1.10.287.1120">
    <property type="entry name" value="Bipartite methylase S protein"/>
    <property type="match status" value="1"/>
</dbReference>
<dbReference type="InterPro" id="IPR051212">
    <property type="entry name" value="Type-I_RE_S_subunit"/>
</dbReference>
<dbReference type="KEGG" id="dgg:DGI_1299"/>
<dbReference type="GO" id="GO:0003677">
    <property type="term" value="F:DNA binding"/>
    <property type="evidence" value="ECO:0007669"/>
    <property type="project" value="UniProtKB-KW"/>
</dbReference>
<evidence type="ECO:0000256" key="1">
    <source>
        <dbReference type="ARBA" id="ARBA00010923"/>
    </source>
</evidence>
<dbReference type="CDD" id="cd17260">
    <property type="entry name" value="RMtype1_S_EcoEI-TRD1-CR1_like"/>
    <property type="match status" value="1"/>
</dbReference>
<keyword evidence="2" id="KW-0680">Restriction system</keyword>
<evidence type="ECO:0000313" key="6">
    <source>
        <dbReference type="Proteomes" id="UP000016587"/>
    </source>
</evidence>
<protein>
    <submittedName>
        <fullName evidence="5">Putative restriction modification system DNA specificity subunit</fullName>
    </submittedName>
</protein>
<dbReference type="eggNOG" id="COG0732">
    <property type="taxonomic scope" value="Bacteria"/>
</dbReference>
<dbReference type="InterPro" id="IPR000055">
    <property type="entry name" value="Restrct_endonuc_typeI_TRD"/>
</dbReference>
<dbReference type="REBASE" id="71550">
    <property type="entry name" value="S.Dgi1382ORF1296P"/>
</dbReference>
<dbReference type="InterPro" id="IPR044946">
    <property type="entry name" value="Restrct_endonuc_typeI_TRD_sf"/>
</dbReference>
<reference evidence="6" key="2">
    <citation type="submission" date="2013-07" db="EMBL/GenBank/DDBJ databases">
        <authorList>
            <person name="Morais-Silva F.O."/>
            <person name="Rezende A.M."/>
            <person name="Pimentel C."/>
            <person name="Resende D.M."/>
            <person name="Santos C.I."/>
            <person name="Clemente C."/>
            <person name="de Oliveira L.M."/>
            <person name="da Silva S.M."/>
            <person name="Costa D.A."/>
            <person name="Varela-Raposo A."/>
            <person name="Horacio E.C.A."/>
            <person name="Matos M."/>
            <person name="Flores O."/>
            <person name="Ruiz J.C."/>
            <person name="Rodrigues-Pousada C."/>
        </authorList>
    </citation>
    <scope>NUCLEOTIDE SEQUENCE [LARGE SCALE GENOMIC DNA]</scope>
    <source>
        <strain evidence="6">ATCC 19364 / DSM 1382 / NCIMB 9332 / VKM B-1759</strain>
    </source>
</reference>
<dbReference type="STRING" id="1121448.DGI_1299"/>
<dbReference type="Proteomes" id="UP000016587">
    <property type="component" value="Chromosome"/>
</dbReference>
<proteinExistence type="inferred from homology"/>
<evidence type="ECO:0000256" key="3">
    <source>
        <dbReference type="ARBA" id="ARBA00023125"/>
    </source>
</evidence>
<gene>
    <name evidence="5" type="ORF">DGI_1299</name>
</gene>
<reference evidence="5 6" key="1">
    <citation type="journal article" date="2013" name="J. Bacteriol.">
        <title>Roles of HynAB and Ech, the only two hydrogenases found in the model sulfate reducer Desulfovibrio gigas.</title>
        <authorList>
            <person name="Morais-Silva F.O."/>
            <person name="Santos C.I."/>
            <person name="Rodrigues R."/>
            <person name="Pereira I.A."/>
            <person name="Rodrigues-Pousada C."/>
        </authorList>
    </citation>
    <scope>NUCLEOTIDE SEQUENCE [LARGE SCALE GENOMIC DNA]</scope>
    <source>
        <strain evidence="6">ATCC 19364 / DSM 1382 / NCIMB 9332 / VKM B-1759</strain>
    </source>
</reference>
<dbReference type="RefSeq" id="WP_021759943.1">
    <property type="nucleotide sequence ID" value="NC_022444.1"/>
</dbReference>
<dbReference type="Pfam" id="PF01420">
    <property type="entry name" value="Methylase_S"/>
    <property type="match status" value="2"/>
</dbReference>
<dbReference type="OrthoDB" id="512700at2"/>
<keyword evidence="6" id="KW-1185">Reference proteome</keyword>
<evidence type="ECO:0000259" key="4">
    <source>
        <dbReference type="Pfam" id="PF01420"/>
    </source>
</evidence>
<dbReference type="GO" id="GO:0009307">
    <property type="term" value="P:DNA restriction-modification system"/>
    <property type="evidence" value="ECO:0007669"/>
    <property type="project" value="UniProtKB-KW"/>
</dbReference>
<comment type="similarity">
    <text evidence="1">Belongs to the type-I restriction system S methylase family.</text>
</comment>
<dbReference type="HOGENOM" id="CLU_021095_1_2_7"/>
<dbReference type="EMBL" id="CP006585">
    <property type="protein sequence ID" value="AGW13151.1"/>
    <property type="molecule type" value="Genomic_DNA"/>
</dbReference>
<keyword evidence="3" id="KW-0238">DNA-binding</keyword>
<accession>T2GAK8</accession>
<name>T2GAK8_MEGG1</name>
<dbReference type="AlphaFoldDB" id="T2GAK8"/>
<dbReference type="SUPFAM" id="SSF116734">
    <property type="entry name" value="DNA methylase specificity domain"/>
    <property type="match status" value="2"/>
</dbReference>
<dbReference type="CDD" id="cd17249">
    <property type="entry name" value="RMtype1_S_EcoR124I-TRD2-CR2_like"/>
    <property type="match status" value="1"/>
</dbReference>
<feature type="domain" description="Type I restriction modification DNA specificity" evidence="4">
    <location>
        <begin position="243"/>
        <end position="423"/>
    </location>
</feature>